<evidence type="ECO:0000256" key="1">
    <source>
        <dbReference type="ARBA" id="ARBA00022574"/>
    </source>
</evidence>
<dbReference type="InterPro" id="IPR019775">
    <property type="entry name" value="WD40_repeat_CS"/>
</dbReference>
<dbReference type="OrthoDB" id="439331at2759"/>
<dbReference type="InterPro" id="IPR001680">
    <property type="entry name" value="WD40_rpt"/>
</dbReference>
<dbReference type="SMART" id="SM00320">
    <property type="entry name" value="WD40"/>
    <property type="match status" value="7"/>
</dbReference>
<reference evidence="4 5" key="1">
    <citation type="submission" date="2014-06" db="EMBL/GenBank/DDBJ databases">
        <authorList>
            <person name="Swart Estienne"/>
        </authorList>
    </citation>
    <scope>NUCLEOTIDE SEQUENCE [LARGE SCALE GENOMIC DNA]</scope>
    <source>
        <strain evidence="4 5">130c</strain>
    </source>
</reference>
<dbReference type="EMBL" id="CCKQ01018262">
    <property type="protein sequence ID" value="CDW90215.1"/>
    <property type="molecule type" value="Genomic_DNA"/>
</dbReference>
<dbReference type="PANTHER" id="PTHR47822">
    <property type="entry name" value="CARBOHYDRATE BINDING DOMAIN CONTAINING PROTEIN"/>
    <property type="match status" value="1"/>
</dbReference>
<accession>A0A078B6P6</accession>
<dbReference type="PROSITE" id="PS50294">
    <property type="entry name" value="WD_REPEATS_REGION"/>
    <property type="match status" value="1"/>
</dbReference>
<dbReference type="Pfam" id="PF00400">
    <property type="entry name" value="WD40"/>
    <property type="match status" value="4"/>
</dbReference>
<dbReference type="PROSITE" id="PS50082">
    <property type="entry name" value="WD_REPEATS_2"/>
    <property type="match status" value="2"/>
</dbReference>
<dbReference type="SUPFAM" id="SSF50978">
    <property type="entry name" value="WD40 repeat-like"/>
    <property type="match status" value="1"/>
</dbReference>
<feature type="repeat" description="WD" evidence="3">
    <location>
        <begin position="130"/>
        <end position="171"/>
    </location>
</feature>
<evidence type="ECO:0000256" key="2">
    <source>
        <dbReference type="ARBA" id="ARBA00022737"/>
    </source>
</evidence>
<keyword evidence="5" id="KW-1185">Reference proteome</keyword>
<gene>
    <name evidence="4" type="primary">Contig9941.g510</name>
    <name evidence="4" type="ORF">STYLEM_19356</name>
</gene>
<name>A0A078B6P6_STYLE</name>
<keyword evidence="2" id="KW-0677">Repeat</keyword>
<feature type="repeat" description="WD" evidence="3">
    <location>
        <begin position="179"/>
        <end position="221"/>
    </location>
</feature>
<dbReference type="AlphaFoldDB" id="A0A078B6P6"/>
<keyword evidence="1 3" id="KW-0853">WD repeat</keyword>
<dbReference type="OMA" id="KVKLWHV"/>
<protein>
    <submittedName>
        <fullName evidence="4">Uncharacterized protein</fullName>
    </submittedName>
</protein>
<dbReference type="InterPro" id="IPR036322">
    <property type="entry name" value="WD40_repeat_dom_sf"/>
</dbReference>
<dbReference type="PANTHER" id="PTHR47822:SF2">
    <property type="entry name" value="F-BOX AND WD-40 DOMAIN PROTEIN 7"/>
    <property type="match status" value="1"/>
</dbReference>
<evidence type="ECO:0000313" key="4">
    <source>
        <dbReference type="EMBL" id="CDW90215.1"/>
    </source>
</evidence>
<evidence type="ECO:0000256" key="3">
    <source>
        <dbReference type="PROSITE-ProRule" id="PRU00221"/>
    </source>
</evidence>
<dbReference type="PROSITE" id="PS00678">
    <property type="entry name" value="WD_REPEATS_1"/>
    <property type="match status" value="1"/>
</dbReference>
<proteinExistence type="predicted"/>
<dbReference type="InterPro" id="IPR015943">
    <property type="entry name" value="WD40/YVTN_repeat-like_dom_sf"/>
</dbReference>
<organism evidence="4 5">
    <name type="scientific">Stylonychia lemnae</name>
    <name type="common">Ciliate</name>
    <dbReference type="NCBI Taxonomy" id="5949"/>
    <lineage>
        <taxon>Eukaryota</taxon>
        <taxon>Sar</taxon>
        <taxon>Alveolata</taxon>
        <taxon>Ciliophora</taxon>
        <taxon>Intramacronucleata</taxon>
        <taxon>Spirotrichea</taxon>
        <taxon>Stichotrichia</taxon>
        <taxon>Sporadotrichida</taxon>
        <taxon>Oxytrichidae</taxon>
        <taxon>Stylonychinae</taxon>
        <taxon>Stylonychia</taxon>
    </lineage>
</organism>
<evidence type="ECO:0000313" key="5">
    <source>
        <dbReference type="Proteomes" id="UP000039865"/>
    </source>
</evidence>
<dbReference type="InParanoid" id="A0A078B6P6"/>
<sequence length="353" mass="39278">MMTEMAKEEDNQTPVSEKFTLECIKNSDVKISHKYTLGDLTTQTFCVRYDPNDKYIAAGCGDGSIRIFNVFTGKQSYVLNQNMEEPMPTTQIRWRPLNAPGVTKNVLISVNSNGSLQHWHTTSGKLLHTIHDELNQLLTVDYKPDGTMFATGGSDCIVRVYDEQTRKLRAELAGGGTGEPGHNNRVFAVKFDKEDENMIISGGWDNNVKVWDLRQQSPVRSIYGPYICGDALDIHDGYILTGSWRGDKQLQLWDFGTCEFIEDIPWNEGLSSQNACQVYCSQFQKTTGDLIIAGGSGSNEVKVFDGNTLFKPCAQIRDLSRATFTVDFSNSGDMFAMAGGDGVIRVFNVVNEV</sequence>
<dbReference type="Proteomes" id="UP000039865">
    <property type="component" value="Unassembled WGS sequence"/>
</dbReference>
<dbReference type="Gene3D" id="2.130.10.10">
    <property type="entry name" value="YVTN repeat-like/Quinoprotein amine dehydrogenase"/>
    <property type="match status" value="2"/>
</dbReference>